<dbReference type="SMART" id="SM00355">
    <property type="entry name" value="ZnF_C2H2"/>
    <property type="match status" value="6"/>
</dbReference>
<keyword evidence="6" id="KW-0805">Transcription regulation</keyword>
<comment type="caution">
    <text evidence="11">The sequence shown here is derived from an EMBL/GenBank/DDBJ whole genome shotgun (WGS) entry which is preliminary data.</text>
</comment>
<reference evidence="11 12" key="1">
    <citation type="submission" date="2024-04" db="EMBL/GenBank/DDBJ databases">
        <authorList>
            <person name="Rising A."/>
            <person name="Reimegard J."/>
            <person name="Sonavane S."/>
            <person name="Akerstrom W."/>
            <person name="Nylinder S."/>
            <person name="Hedman E."/>
            <person name="Kallberg Y."/>
        </authorList>
    </citation>
    <scope>NUCLEOTIDE SEQUENCE [LARGE SCALE GENOMIC DNA]</scope>
</reference>
<proteinExistence type="predicted"/>
<dbReference type="FunFam" id="3.30.160.60:FF:001325">
    <property type="entry name" value="zinc finger protein 200"/>
    <property type="match status" value="1"/>
</dbReference>
<keyword evidence="5" id="KW-0862">Zinc</keyword>
<dbReference type="PROSITE" id="PS00028">
    <property type="entry name" value="ZINC_FINGER_C2H2_1"/>
    <property type="match status" value="3"/>
</dbReference>
<evidence type="ECO:0000256" key="7">
    <source>
        <dbReference type="ARBA" id="ARBA00023163"/>
    </source>
</evidence>
<keyword evidence="2" id="KW-0479">Metal-binding</keyword>
<comment type="subcellular location">
    <subcellularLocation>
        <location evidence="1">Nucleus</location>
    </subcellularLocation>
</comment>
<protein>
    <recommendedName>
        <fullName evidence="10">C2H2-type domain-containing protein</fullName>
    </recommendedName>
</protein>
<name>A0AAV1ZSW5_9ARAC</name>
<organism evidence="11 12">
    <name type="scientific">Larinioides sclopetarius</name>
    <dbReference type="NCBI Taxonomy" id="280406"/>
    <lineage>
        <taxon>Eukaryota</taxon>
        <taxon>Metazoa</taxon>
        <taxon>Ecdysozoa</taxon>
        <taxon>Arthropoda</taxon>
        <taxon>Chelicerata</taxon>
        <taxon>Arachnida</taxon>
        <taxon>Araneae</taxon>
        <taxon>Araneomorphae</taxon>
        <taxon>Entelegynae</taxon>
        <taxon>Araneoidea</taxon>
        <taxon>Araneidae</taxon>
        <taxon>Larinioides</taxon>
    </lineage>
</organism>
<dbReference type="Proteomes" id="UP001497382">
    <property type="component" value="Unassembled WGS sequence"/>
</dbReference>
<dbReference type="PANTHER" id="PTHR23226">
    <property type="entry name" value="ZINC FINGER AND SCAN DOMAIN-CONTAINING"/>
    <property type="match status" value="1"/>
</dbReference>
<evidence type="ECO:0000256" key="9">
    <source>
        <dbReference type="PROSITE-ProRule" id="PRU00042"/>
    </source>
</evidence>
<dbReference type="EMBL" id="CAXIEN010000081">
    <property type="protein sequence ID" value="CAL1274915.1"/>
    <property type="molecule type" value="Genomic_DNA"/>
</dbReference>
<feature type="domain" description="C2H2-type" evidence="10">
    <location>
        <begin position="108"/>
        <end position="135"/>
    </location>
</feature>
<dbReference type="GO" id="GO:0008270">
    <property type="term" value="F:zinc ion binding"/>
    <property type="evidence" value="ECO:0007669"/>
    <property type="project" value="UniProtKB-KW"/>
</dbReference>
<evidence type="ECO:0000256" key="1">
    <source>
        <dbReference type="ARBA" id="ARBA00004123"/>
    </source>
</evidence>
<keyword evidence="12" id="KW-1185">Reference proteome</keyword>
<dbReference type="FunFam" id="3.30.160.60:FF:001573">
    <property type="entry name" value="Zinc finger protein 407"/>
    <property type="match status" value="1"/>
</dbReference>
<dbReference type="FunFam" id="3.30.160.60:FF:002343">
    <property type="entry name" value="Zinc finger protein 33A"/>
    <property type="match status" value="1"/>
</dbReference>
<dbReference type="InterPro" id="IPR036236">
    <property type="entry name" value="Znf_C2H2_sf"/>
</dbReference>
<evidence type="ECO:0000256" key="8">
    <source>
        <dbReference type="ARBA" id="ARBA00023242"/>
    </source>
</evidence>
<dbReference type="PANTHER" id="PTHR23226:SF416">
    <property type="entry name" value="FI01424P"/>
    <property type="match status" value="1"/>
</dbReference>
<evidence type="ECO:0000256" key="4">
    <source>
        <dbReference type="ARBA" id="ARBA00022771"/>
    </source>
</evidence>
<evidence type="ECO:0000256" key="5">
    <source>
        <dbReference type="ARBA" id="ARBA00022833"/>
    </source>
</evidence>
<keyword evidence="4 9" id="KW-0863">Zinc-finger</keyword>
<dbReference type="InterPro" id="IPR013087">
    <property type="entry name" value="Znf_C2H2_type"/>
</dbReference>
<evidence type="ECO:0000259" key="10">
    <source>
        <dbReference type="PROSITE" id="PS50157"/>
    </source>
</evidence>
<dbReference type="Pfam" id="PF13909">
    <property type="entry name" value="zf-H2C2_5"/>
    <property type="match status" value="3"/>
</dbReference>
<evidence type="ECO:0000256" key="6">
    <source>
        <dbReference type="ARBA" id="ARBA00023015"/>
    </source>
</evidence>
<dbReference type="PROSITE" id="PS50157">
    <property type="entry name" value="ZINC_FINGER_C2H2_2"/>
    <property type="match status" value="6"/>
</dbReference>
<keyword evidence="8" id="KW-0539">Nucleus</keyword>
<feature type="domain" description="C2H2-type" evidence="10">
    <location>
        <begin position="191"/>
        <end position="218"/>
    </location>
</feature>
<dbReference type="SUPFAM" id="SSF57667">
    <property type="entry name" value="beta-beta-alpha zinc fingers"/>
    <property type="match status" value="3"/>
</dbReference>
<feature type="domain" description="C2H2-type" evidence="10">
    <location>
        <begin position="219"/>
        <end position="246"/>
    </location>
</feature>
<dbReference type="AlphaFoldDB" id="A0AAV1ZSW5"/>
<dbReference type="Gene3D" id="3.30.160.60">
    <property type="entry name" value="Classic Zinc Finger"/>
    <property type="match status" value="6"/>
</dbReference>
<evidence type="ECO:0000256" key="3">
    <source>
        <dbReference type="ARBA" id="ARBA00022737"/>
    </source>
</evidence>
<keyword evidence="3" id="KW-0677">Repeat</keyword>
<feature type="domain" description="C2H2-type" evidence="10">
    <location>
        <begin position="136"/>
        <end position="159"/>
    </location>
</feature>
<feature type="domain" description="C2H2-type" evidence="10">
    <location>
        <begin position="16"/>
        <end position="43"/>
    </location>
</feature>
<dbReference type="GO" id="GO:0000978">
    <property type="term" value="F:RNA polymerase II cis-regulatory region sequence-specific DNA binding"/>
    <property type="evidence" value="ECO:0007669"/>
    <property type="project" value="TreeGrafter"/>
</dbReference>
<dbReference type="GO" id="GO:0000981">
    <property type="term" value="F:DNA-binding transcription factor activity, RNA polymerase II-specific"/>
    <property type="evidence" value="ECO:0007669"/>
    <property type="project" value="TreeGrafter"/>
</dbReference>
<evidence type="ECO:0000313" key="12">
    <source>
        <dbReference type="Proteomes" id="UP001497382"/>
    </source>
</evidence>
<keyword evidence="7" id="KW-0804">Transcription</keyword>
<sequence length="247" mass="27950">MPNLIAYSQLPENLLYPCSYCSYVTPYPTNLKNHVRKHTGEKPFICQFCGKGFSQKHSLQSHSKLHASQKLHMCAVCKACFRSQTSGFLSQYKPVSNVYKGIKRSTVHSCSICSYVTYLKTDLTRHMRKHTGEKPFICSVCGKGFSRKHSLMLHITAVHQNIGIGASLLINKFKSVSSNIANKRDKRCSIHSCDVCSYATYNKTDLTRHMRKHTGEKPFLCNVCGKGFTAKHNMINHIFSHKTSSIH</sequence>
<evidence type="ECO:0000313" key="11">
    <source>
        <dbReference type="EMBL" id="CAL1274915.1"/>
    </source>
</evidence>
<evidence type="ECO:0000256" key="2">
    <source>
        <dbReference type="ARBA" id="ARBA00022723"/>
    </source>
</evidence>
<feature type="domain" description="C2H2-type" evidence="10">
    <location>
        <begin position="44"/>
        <end position="71"/>
    </location>
</feature>
<dbReference type="GO" id="GO:0005634">
    <property type="term" value="C:nucleus"/>
    <property type="evidence" value="ECO:0007669"/>
    <property type="project" value="UniProtKB-SubCell"/>
</dbReference>
<dbReference type="Pfam" id="PF00096">
    <property type="entry name" value="zf-C2H2"/>
    <property type="match status" value="3"/>
</dbReference>
<dbReference type="FunFam" id="3.30.160.60:FF:001289">
    <property type="entry name" value="Zinc finger protein 574"/>
    <property type="match status" value="1"/>
</dbReference>
<accession>A0AAV1ZSW5</accession>
<gene>
    <name evidence="11" type="ORF">LARSCL_LOCUS7781</name>
</gene>